<proteinExistence type="predicted"/>
<dbReference type="PANTHER" id="PTHR46889:SF4">
    <property type="entry name" value="TRANSPOSASE INSO FOR INSERTION SEQUENCE ELEMENT IS911B-RELATED"/>
    <property type="match status" value="1"/>
</dbReference>
<dbReference type="SUPFAM" id="SSF53098">
    <property type="entry name" value="Ribonuclease H-like"/>
    <property type="match status" value="1"/>
</dbReference>
<accession>A0A375F9Q5</accession>
<evidence type="ECO:0000313" key="2">
    <source>
        <dbReference type="EMBL" id="SPD69613.1"/>
    </source>
</evidence>
<name>A0A375F9Q5_9BURK</name>
<dbReference type="PANTHER" id="PTHR46889">
    <property type="entry name" value="TRANSPOSASE INSF FOR INSERTION SEQUENCE IS3B-RELATED"/>
    <property type="match status" value="1"/>
</dbReference>
<evidence type="ECO:0000313" key="1">
    <source>
        <dbReference type="EMBL" id="SOY77915.1"/>
    </source>
</evidence>
<evidence type="ECO:0000313" key="3">
    <source>
        <dbReference type="Proteomes" id="UP000254259"/>
    </source>
</evidence>
<dbReference type="AlphaFoldDB" id="A0A375F9Q5"/>
<keyword evidence="2" id="KW-0614">Plasmid</keyword>
<dbReference type="EMBL" id="OFSN01000052">
    <property type="protein sequence ID" value="SOY77915.1"/>
    <property type="molecule type" value="Genomic_DNA"/>
</dbReference>
<organism evidence="1">
    <name type="scientific">Cupriavidus taiwanensis</name>
    <dbReference type="NCBI Taxonomy" id="164546"/>
    <lineage>
        <taxon>Bacteria</taxon>
        <taxon>Pseudomonadati</taxon>
        <taxon>Pseudomonadota</taxon>
        <taxon>Betaproteobacteria</taxon>
        <taxon>Burkholderiales</taxon>
        <taxon>Burkholderiaceae</taxon>
        <taxon>Cupriavidus</taxon>
    </lineage>
</organism>
<reference evidence="1 3" key="1">
    <citation type="submission" date="2018-01" db="EMBL/GenBank/DDBJ databases">
        <authorList>
            <person name="Clerissi C."/>
        </authorList>
    </citation>
    <scope>NUCLEOTIDE SEQUENCE</scope>
    <source>
        <strain evidence="1">Cupriavidus taiwanensis LMG 19430</strain>
        <strain evidence="2">Cupriavidus taiwanensis SWF 66322</strain>
        <plasmid evidence="3">cbm2636p</plasmid>
        <plasmid evidence="2">CBM2636p</plasmid>
    </source>
</reference>
<protein>
    <submittedName>
        <fullName evidence="1 2">Transposase</fullName>
    </submittedName>
</protein>
<dbReference type="Proteomes" id="UP000254259">
    <property type="component" value="Plasmid CBM2636p"/>
</dbReference>
<dbReference type="InterPro" id="IPR050900">
    <property type="entry name" value="Transposase_IS3/IS150/IS904"/>
</dbReference>
<sequence>MVLDLLNREVVGWSIKARMTADLVADVLAWFRRRPGMGKLLGRADEELFNSLENERTPSTRYRTQREAAADLFEYIEVFYNRSGRHSSLTFVIADSVPAGLAHCSAGDRLGCITPDLWKPKIGNLNYWQCLNIDKELYVISYGIQASDSGAGLGGLPV</sequence>
<gene>
    <name evidence="1" type="ORF">CBM2586_P310003</name>
    <name evidence="2" type="ORF">CBM2636_P20300</name>
</gene>
<dbReference type="InterPro" id="IPR012337">
    <property type="entry name" value="RNaseH-like_sf"/>
</dbReference>
<geneLocation type="plasmid" evidence="3">
    <name>cbm2636p</name>
</geneLocation>
<dbReference type="EMBL" id="LT984815">
    <property type="protein sequence ID" value="SPD69613.1"/>
    <property type="molecule type" value="Genomic_DNA"/>
</dbReference>
<dbReference type="Proteomes" id="UP000257016">
    <property type="component" value="Unassembled WGS sequence"/>
</dbReference>
<geneLocation type="plasmid" evidence="2">
    <name>CBM2636p</name>
</geneLocation>